<dbReference type="Proteomes" id="UP000435112">
    <property type="component" value="Unassembled WGS sequence"/>
</dbReference>
<protein>
    <submittedName>
        <fullName evidence="2">Uncharacterized protein</fullName>
    </submittedName>
</protein>
<dbReference type="AlphaFoldDB" id="A0A6A3GDA8"/>
<accession>A0A6A3GDA8</accession>
<dbReference type="EMBL" id="QXFU01009673">
    <property type="protein sequence ID" value="KAE8954576.1"/>
    <property type="molecule type" value="Genomic_DNA"/>
</dbReference>
<dbReference type="OrthoDB" id="10519133at2759"/>
<organism evidence="2 3">
    <name type="scientific">Phytophthora rubi</name>
    <dbReference type="NCBI Taxonomy" id="129364"/>
    <lineage>
        <taxon>Eukaryota</taxon>
        <taxon>Sar</taxon>
        <taxon>Stramenopiles</taxon>
        <taxon>Oomycota</taxon>
        <taxon>Peronosporomycetes</taxon>
        <taxon>Peronosporales</taxon>
        <taxon>Peronosporaceae</taxon>
        <taxon>Phytophthora</taxon>
    </lineage>
</organism>
<comment type="caution">
    <text evidence="2">The sequence shown here is derived from an EMBL/GenBank/DDBJ whole genome shotgun (WGS) entry which is preliminary data.</text>
</comment>
<evidence type="ECO:0000256" key="1">
    <source>
        <dbReference type="SAM" id="MobiDB-lite"/>
    </source>
</evidence>
<reference evidence="2 3" key="1">
    <citation type="submission" date="2018-09" db="EMBL/GenBank/DDBJ databases">
        <title>Genomic investigation of the strawberry pathogen Phytophthora fragariae indicates pathogenicity is determined by transcriptional variation in three key races.</title>
        <authorList>
            <person name="Adams T.M."/>
            <person name="Armitage A.D."/>
            <person name="Sobczyk M.K."/>
            <person name="Bates H.J."/>
            <person name="Dunwell J.M."/>
            <person name="Nellist C.F."/>
            <person name="Harrison R.J."/>
        </authorList>
    </citation>
    <scope>NUCLEOTIDE SEQUENCE [LARGE SCALE GENOMIC DNA]</scope>
    <source>
        <strain evidence="2 3">SCRP324</strain>
    </source>
</reference>
<feature type="region of interest" description="Disordered" evidence="1">
    <location>
        <begin position="1"/>
        <end position="47"/>
    </location>
</feature>
<evidence type="ECO:0000313" key="2">
    <source>
        <dbReference type="EMBL" id="KAE8954576.1"/>
    </source>
</evidence>
<sequence>MSSSSFDTPAPSSPTVAATDPATGVHVPAPVATPPAGSPTPSTVEAATTASAPSFWMVGFRQPDAVTTLHAPRSSFLPPTRYR</sequence>
<feature type="compositionally biased region" description="Low complexity" evidence="1">
    <location>
        <begin position="1"/>
        <end position="14"/>
    </location>
</feature>
<gene>
    <name evidence="2" type="ORF">PR002_g32046</name>
</gene>
<feature type="compositionally biased region" description="Low complexity" evidence="1">
    <location>
        <begin position="21"/>
        <end position="30"/>
    </location>
</feature>
<proteinExistence type="predicted"/>
<name>A0A6A3GDA8_9STRA</name>
<evidence type="ECO:0000313" key="3">
    <source>
        <dbReference type="Proteomes" id="UP000435112"/>
    </source>
</evidence>